<reference evidence="3" key="1">
    <citation type="submission" date="2005-09" db="EMBL/GenBank/DDBJ databases">
        <title>Annotation of the Aspergillus terreus NIH2624 genome.</title>
        <authorList>
            <person name="Birren B.W."/>
            <person name="Lander E.S."/>
            <person name="Galagan J.E."/>
            <person name="Nusbaum C."/>
            <person name="Devon K."/>
            <person name="Henn M."/>
            <person name="Ma L.-J."/>
            <person name="Jaffe D.B."/>
            <person name="Butler J."/>
            <person name="Alvarez P."/>
            <person name="Gnerre S."/>
            <person name="Grabherr M."/>
            <person name="Kleber M."/>
            <person name="Mauceli E.W."/>
            <person name="Brockman W."/>
            <person name="Rounsley S."/>
            <person name="Young S.K."/>
            <person name="LaButti K."/>
            <person name="Pushparaj V."/>
            <person name="DeCaprio D."/>
            <person name="Crawford M."/>
            <person name="Koehrsen M."/>
            <person name="Engels R."/>
            <person name="Montgomery P."/>
            <person name="Pearson M."/>
            <person name="Howarth C."/>
            <person name="Larson L."/>
            <person name="Luoma S."/>
            <person name="White J."/>
            <person name="Alvarado L."/>
            <person name="Kodira C.D."/>
            <person name="Zeng Q."/>
            <person name="Oleary S."/>
            <person name="Yandava C."/>
            <person name="Denning D.W."/>
            <person name="Nierman W.C."/>
            <person name="Milne T."/>
            <person name="Madden K."/>
        </authorList>
    </citation>
    <scope>NUCLEOTIDE SEQUENCE [LARGE SCALE GENOMIC DNA]</scope>
    <source>
        <strain evidence="3">NIH 2624 / FGSC A1156</strain>
    </source>
</reference>
<accession>Q0CE33</accession>
<evidence type="ECO:0000313" key="3">
    <source>
        <dbReference type="Proteomes" id="UP000007963"/>
    </source>
</evidence>
<dbReference type="Proteomes" id="UP000007963">
    <property type="component" value="Unassembled WGS sequence"/>
</dbReference>
<protein>
    <submittedName>
        <fullName evidence="2">Uncharacterized protein</fullName>
    </submittedName>
</protein>
<gene>
    <name evidence="2" type="ORF">ATEG_08051</name>
</gene>
<feature type="region of interest" description="Disordered" evidence="1">
    <location>
        <begin position="169"/>
        <end position="216"/>
    </location>
</feature>
<evidence type="ECO:0000313" key="2">
    <source>
        <dbReference type="EMBL" id="EAU31224.1"/>
    </source>
</evidence>
<feature type="compositionally biased region" description="Basic and acidic residues" evidence="1">
    <location>
        <begin position="175"/>
        <end position="216"/>
    </location>
</feature>
<organism evidence="2 3">
    <name type="scientific">Aspergillus terreus (strain NIH 2624 / FGSC A1156)</name>
    <dbReference type="NCBI Taxonomy" id="341663"/>
    <lineage>
        <taxon>Eukaryota</taxon>
        <taxon>Fungi</taxon>
        <taxon>Dikarya</taxon>
        <taxon>Ascomycota</taxon>
        <taxon>Pezizomycotina</taxon>
        <taxon>Eurotiomycetes</taxon>
        <taxon>Eurotiomycetidae</taxon>
        <taxon>Eurotiales</taxon>
        <taxon>Aspergillaceae</taxon>
        <taxon>Aspergillus</taxon>
        <taxon>Aspergillus subgen. Circumdati</taxon>
    </lineage>
</organism>
<proteinExistence type="predicted"/>
<dbReference type="HOGENOM" id="CLU_1277383_0_0_1"/>
<sequence length="216" mass="24391">MDMMDYIDHCSNSPCGFFQPRGRGIYGGRASPASWPVCLLETNPFRTRMARTEHINCYCRNREGFITLLGLVEAGFDANIVTRTGANELMSCGYIFDSLDEGKLIRAPGGTIYTGTRIVTAAIYASRVGRRSEDESFYLVDPEPAHLLCDLVLGQDSLISKNLTDNSAAPTVFRPKTDAEKKKQQDEDKKNDEKVRAEQEKVREQKRSEREANRRR</sequence>
<name>Q0CE33_ASPTN</name>
<dbReference type="EMBL" id="CH476605">
    <property type="protein sequence ID" value="EAU31224.1"/>
    <property type="molecule type" value="Genomic_DNA"/>
</dbReference>
<dbReference type="GeneID" id="4353393"/>
<dbReference type="RefSeq" id="XP_001216672.1">
    <property type="nucleotide sequence ID" value="XM_001216672.1"/>
</dbReference>
<dbReference type="VEuPathDB" id="FungiDB:ATEG_08051"/>
<evidence type="ECO:0000256" key="1">
    <source>
        <dbReference type="SAM" id="MobiDB-lite"/>
    </source>
</evidence>
<dbReference type="AlphaFoldDB" id="Q0CE33"/>